<dbReference type="GO" id="GO:0005829">
    <property type="term" value="C:cytosol"/>
    <property type="evidence" value="ECO:0007669"/>
    <property type="project" value="TreeGrafter"/>
</dbReference>
<comment type="similarity">
    <text evidence="1">Belongs to the class I-like SAM-binding methyltransferase superfamily. NNMT/PNMT/TEMT family.</text>
</comment>
<dbReference type="PANTHER" id="PTHR10867:SF17">
    <property type="entry name" value="NICOTINAMIDE N-METHYLTRANSFERASE"/>
    <property type="match status" value="1"/>
</dbReference>
<dbReference type="PROSITE" id="PS51681">
    <property type="entry name" value="SAM_MT_NNMT_PNMT_TEMT"/>
    <property type="match status" value="1"/>
</dbReference>
<dbReference type="AlphaFoldDB" id="A0A087U0G1"/>
<sequence>MLLRFCKTSVYHIIRSLQSLCKGEKLFEIGSGPAMYNVTLASAYFSNIVLSDLVPDVCEEIRSWLNEKSSLDWSQFFDFISQLEGHTGDKLHTPQELESRTRKAVKCVLECDLLSDLETQLKVLDSEEIKPPYDTVLAICCLEGICPDFEAFVDSMRKINGILRPGGTLVVCSYTNRNAWCLGDKSFHYLHFTLEEFLDAMKRGNFRLKYLTARSVSQQIDSENILAYCSVFERI</sequence>
<evidence type="ECO:0000256" key="1">
    <source>
        <dbReference type="ARBA" id="ARBA00007996"/>
    </source>
</evidence>
<evidence type="ECO:0000256" key="3">
    <source>
        <dbReference type="ARBA" id="ARBA00022679"/>
    </source>
</evidence>
<dbReference type="Pfam" id="PF01234">
    <property type="entry name" value="NNMT_PNMT_TEMT"/>
    <property type="match status" value="1"/>
</dbReference>
<feature type="non-terminal residue" evidence="5">
    <location>
        <position position="235"/>
    </location>
</feature>
<dbReference type="Proteomes" id="UP000054359">
    <property type="component" value="Unassembled WGS sequence"/>
</dbReference>
<dbReference type="GO" id="GO:0008170">
    <property type="term" value="F:N-methyltransferase activity"/>
    <property type="evidence" value="ECO:0007669"/>
    <property type="project" value="TreeGrafter"/>
</dbReference>
<organism evidence="5 6">
    <name type="scientific">Stegodyphus mimosarum</name>
    <name type="common">African social velvet spider</name>
    <dbReference type="NCBI Taxonomy" id="407821"/>
    <lineage>
        <taxon>Eukaryota</taxon>
        <taxon>Metazoa</taxon>
        <taxon>Ecdysozoa</taxon>
        <taxon>Arthropoda</taxon>
        <taxon>Chelicerata</taxon>
        <taxon>Arachnida</taxon>
        <taxon>Araneae</taxon>
        <taxon>Araneomorphae</taxon>
        <taxon>Entelegynae</taxon>
        <taxon>Eresoidea</taxon>
        <taxon>Eresidae</taxon>
        <taxon>Stegodyphus</taxon>
    </lineage>
</organism>
<dbReference type="SUPFAM" id="SSF53335">
    <property type="entry name" value="S-adenosyl-L-methionine-dependent methyltransferases"/>
    <property type="match status" value="1"/>
</dbReference>
<gene>
    <name evidence="5" type="ORF">X975_27237</name>
</gene>
<dbReference type="OMA" id="CLENACQ"/>
<proteinExistence type="inferred from homology"/>
<evidence type="ECO:0000313" key="6">
    <source>
        <dbReference type="Proteomes" id="UP000054359"/>
    </source>
</evidence>
<dbReference type="GO" id="GO:0032259">
    <property type="term" value="P:methylation"/>
    <property type="evidence" value="ECO:0007669"/>
    <property type="project" value="UniProtKB-KW"/>
</dbReference>
<keyword evidence="4" id="KW-0949">S-adenosyl-L-methionine</keyword>
<keyword evidence="6" id="KW-1185">Reference proteome</keyword>
<dbReference type="PANTHER" id="PTHR10867">
    <property type="entry name" value="NNMT/PNMT/TEMT FAMILY MEMBER"/>
    <property type="match status" value="1"/>
</dbReference>
<dbReference type="InterPro" id="IPR029063">
    <property type="entry name" value="SAM-dependent_MTases_sf"/>
</dbReference>
<evidence type="ECO:0000313" key="5">
    <source>
        <dbReference type="EMBL" id="KFM70850.1"/>
    </source>
</evidence>
<keyword evidence="3 5" id="KW-0808">Transferase</keyword>
<protein>
    <submittedName>
        <fullName evidence="5">Nicotinamide N-methyltransferase</fullName>
    </submittedName>
</protein>
<dbReference type="Gene3D" id="3.40.50.150">
    <property type="entry name" value="Vaccinia Virus protein VP39"/>
    <property type="match status" value="1"/>
</dbReference>
<dbReference type="OrthoDB" id="6491114at2759"/>
<accession>A0A087U0G1</accession>
<keyword evidence="2 5" id="KW-0489">Methyltransferase</keyword>
<dbReference type="EMBL" id="KK117579">
    <property type="protein sequence ID" value="KFM70850.1"/>
    <property type="molecule type" value="Genomic_DNA"/>
</dbReference>
<reference evidence="5 6" key="1">
    <citation type="submission" date="2013-11" db="EMBL/GenBank/DDBJ databases">
        <title>Genome sequencing of Stegodyphus mimosarum.</title>
        <authorList>
            <person name="Bechsgaard J."/>
        </authorList>
    </citation>
    <scope>NUCLEOTIDE SEQUENCE [LARGE SCALE GENOMIC DNA]</scope>
</reference>
<dbReference type="STRING" id="407821.A0A087U0G1"/>
<evidence type="ECO:0000256" key="2">
    <source>
        <dbReference type="ARBA" id="ARBA00022603"/>
    </source>
</evidence>
<name>A0A087U0G1_STEMI</name>
<evidence type="ECO:0000256" key="4">
    <source>
        <dbReference type="ARBA" id="ARBA00022691"/>
    </source>
</evidence>
<dbReference type="InterPro" id="IPR000940">
    <property type="entry name" value="NNMT_TEMT_trans"/>
</dbReference>